<feature type="region of interest" description="Disordered" evidence="1">
    <location>
        <begin position="128"/>
        <end position="157"/>
    </location>
</feature>
<dbReference type="GeneID" id="27663438"/>
<name>A0A0F2LV37_SPOSC</name>
<reference evidence="2 3" key="2">
    <citation type="journal article" date="2015" name="Eukaryot. Cell">
        <title>Asexual propagation of a virulent clone complex in a human and feline outbreak of sporotrichosis.</title>
        <authorList>
            <person name="Teixeira Mde M."/>
            <person name="Rodrigues A.M."/>
            <person name="Tsui C.K."/>
            <person name="de Almeida L.G."/>
            <person name="Van Diepeningen A.D."/>
            <person name="van den Ende B.G."/>
            <person name="Fernandes G.F."/>
            <person name="Kano R."/>
            <person name="Hamelin R.C."/>
            <person name="Lopes-Bezerra L.M."/>
            <person name="Vasconcelos A.T."/>
            <person name="de Hoog S."/>
            <person name="de Camargo Z.P."/>
            <person name="Felipe M.S."/>
        </authorList>
    </citation>
    <scope>NUCLEOTIDE SEQUENCE [LARGE SCALE GENOMIC DNA]</scope>
    <source>
        <strain evidence="2 3">1099-18</strain>
    </source>
</reference>
<accession>A0A0F2LV37</accession>
<evidence type="ECO:0000256" key="1">
    <source>
        <dbReference type="SAM" id="MobiDB-lite"/>
    </source>
</evidence>
<evidence type="ECO:0000313" key="3">
    <source>
        <dbReference type="Proteomes" id="UP000033710"/>
    </source>
</evidence>
<sequence length="308" mass="34587">MDSQVIVPSSFIFLAGDTCCLGPHSPLQLRPCEWPDRARRQGEKATEGSWAKDDKCESKREDNKSKMLKMLSKWLSWVVNVCGARKFVCKAKLPRVIDSCRKVYAARKPTRVSIFRMSLLFSQRELKNETRGAASRPSTGSGEQRGNKAKRGRNNEGIGVWSVRAKDSDRGLWEQSRSDNTEWTPSGKELSVVWELYRKAEQSWAGGRAGVLVHFMCEPYTLCVESWSKRVEQERGRQKTDNVGLGGRQQLISASSCRVQSALCGYGLQVLCMALWAFVVWPCLSVDALGLGKLQAAKFLVVKVYVEL</sequence>
<proteinExistence type="predicted"/>
<evidence type="ECO:0000313" key="2">
    <source>
        <dbReference type="EMBL" id="KJR81327.1"/>
    </source>
</evidence>
<dbReference type="AlphaFoldDB" id="A0A0F2LV37"/>
<organism evidence="2 3">
    <name type="scientific">Sporothrix schenckii 1099-18</name>
    <dbReference type="NCBI Taxonomy" id="1397361"/>
    <lineage>
        <taxon>Eukaryota</taxon>
        <taxon>Fungi</taxon>
        <taxon>Dikarya</taxon>
        <taxon>Ascomycota</taxon>
        <taxon>Pezizomycotina</taxon>
        <taxon>Sordariomycetes</taxon>
        <taxon>Sordariomycetidae</taxon>
        <taxon>Ophiostomatales</taxon>
        <taxon>Ophiostomataceae</taxon>
        <taxon>Sporothrix</taxon>
    </lineage>
</organism>
<protein>
    <submittedName>
        <fullName evidence="2">Uncharacterized protein</fullName>
    </submittedName>
</protein>
<reference evidence="2 3" key="1">
    <citation type="journal article" date="2014" name="BMC Genomics">
        <title>Comparative genomics of the major fungal agents of human and animal Sporotrichosis: Sporothrix schenckii and Sporothrix brasiliensis.</title>
        <authorList>
            <person name="Teixeira M.M."/>
            <person name="de Almeida L.G."/>
            <person name="Kubitschek-Barreira P."/>
            <person name="Alves F.L."/>
            <person name="Kioshima E.S."/>
            <person name="Abadio A.K."/>
            <person name="Fernandes L."/>
            <person name="Derengowski L.S."/>
            <person name="Ferreira K.S."/>
            <person name="Souza R.C."/>
            <person name="Ruiz J.C."/>
            <person name="de Andrade N.C."/>
            <person name="Paes H.C."/>
            <person name="Nicola A.M."/>
            <person name="Albuquerque P."/>
            <person name="Gerber A.L."/>
            <person name="Martins V.P."/>
            <person name="Peconick L.D."/>
            <person name="Neto A.V."/>
            <person name="Chaucanez C.B."/>
            <person name="Silva P.A."/>
            <person name="Cunha O.L."/>
            <person name="de Oliveira F.F."/>
            <person name="dos Santos T.C."/>
            <person name="Barros A.L."/>
            <person name="Soares M.A."/>
            <person name="de Oliveira L.M."/>
            <person name="Marini M.M."/>
            <person name="Villalobos-Duno H."/>
            <person name="Cunha M.M."/>
            <person name="de Hoog S."/>
            <person name="da Silveira J.F."/>
            <person name="Henrissat B."/>
            <person name="Nino-Vega G.A."/>
            <person name="Cisalpino P.S."/>
            <person name="Mora-Montes H.M."/>
            <person name="Almeida S.R."/>
            <person name="Stajich J.E."/>
            <person name="Lopes-Bezerra L.M."/>
            <person name="Vasconcelos A.T."/>
            <person name="Felipe M.S."/>
        </authorList>
    </citation>
    <scope>NUCLEOTIDE SEQUENCE [LARGE SCALE GENOMIC DNA]</scope>
    <source>
        <strain evidence="2 3">1099-18</strain>
    </source>
</reference>
<comment type="caution">
    <text evidence="2">The sequence shown here is derived from an EMBL/GenBank/DDBJ whole genome shotgun (WGS) entry which is preliminary data.</text>
</comment>
<dbReference type="RefSeq" id="XP_016584003.1">
    <property type="nucleotide sequence ID" value="XM_016728161.1"/>
</dbReference>
<gene>
    <name evidence="2" type="ORF">SPSK_01230</name>
</gene>
<dbReference type="VEuPathDB" id="FungiDB:SPSK_01230"/>
<dbReference type="KEGG" id="ssck:SPSK_01230"/>
<dbReference type="EMBL" id="AXCR01000011">
    <property type="protein sequence ID" value="KJR81327.1"/>
    <property type="molecule type" value="Genomic_DNA"/>
</dbReference>
<dbReference type="Proteomes" id="UP000033710">
    <property type="component" value="Unassembled WGS sequence"/>
</dbReference>